<dbReference type="EMBL" id="VOHV01000015">
    <property type="protein sequence ID" value="TWV37073.1"/>
    <property type="molecule type" value="Genomic_DNA"/>
</dbReference>
<dbReference type="EMBL" id="JAPUAV010000018">
    <property type="protein sequence ID" value="MCZ2573507.1"/>
    <property type="molecule type" value="Genomic_DNA"/>
</dbReference>
<evidence type="ECO:0000313" key="1">
    <source>
        <dbReference type="EMBL" id="MCZ2573507.1"/>
    </source>
</evidence>
<evidence type="ECO:0000313" key="6">
    <source>
        <dbReference type="Proteomes" id="UP001078742"/>
    </source>
</evidence>
<evidence type="ECO:0000313" key="3">
    <source>
        <dbReference type="EMBL" id="TWV44609.1"/>
    </source>
</evidence>
<dbReference type="EMBL" id="VOHT01000015">
    <property type="protein sequence ID" value="TWV44609.1"/>
    <property type="molecule type" value="Genomic_DNA"/>
</dbReference>
<reference evidence="2 4" key="1">
    <citation type="submission" date="2019-07" db="EMBL/GenBank/DDBJ databases">
        <title>Genome sequencing of Bacteroides fragilis.</title>
        <authorList>
            <person name="Galasyn E.V."/>
            <person name="Ruoff K.L."/>
            <person name="Price C.E."/>
            <person name="Valls R.A."/>
            <person name="O'Toole G.A."/>
        </authorList>
    </citation>
    <scope>NUCLEOTIDE SEQUENCE [LARGE SCALE GENOMIC DNA]</scope>
    <source>
        <strain evidence="2 4">AD135F_1B</strain>
    </source>
</reference>
<comment type="caution">
    <text evidence="1">The sequence shown here is derived from an EMBL/GenBank/DDBJ whole genome shotgun (WGS) entry which is preliminary data.</text>
</comment>
<dbReference type="Proteomes" id="UP000315444">
    <property type="component" value="Unassembled WGS sequence"/>
</dbReference>
<evidence type="ECO:0000313" key="2">
    <source>
        <dbReference type="EMBL" id="TWV37073.1"/>
    </source>
</evidence>
<name>A0A5C6J8X8_BACFG</name>
<gene>
    <name evidence="3" type="ORF">FSA03_23425</name>
    <name evidence="2" type="ORF">FSA06_23415</name>
    <name evidence="1" type="ORF">O1420_19240</name>
</gene>
<protein>
    <submittedName>
        <fullName evidence="1">Uncharacterized protein</fullName>
    </submittedName>
</protein>
<dbReference type="RefSeq" id="WP_032573682.1">
    <property type="nucleotide sequence ID" value="NZ_CAXSXS010000001.1"/>
</dbReference>
<reference evidence="1" key="3">
    <citation type="submission" date="2022-12" db="EMBL/GenBank/DDBJ databases">
        <title>Development of a Multilocus Sequence Typing Scheme for Bacteroides fragilis Based on Whole Genome Sequencing Data and Clinical Application.</title>
        <authorList>
            <person name="Nielsen F.D."/>
            <person name="Justesen U.S."/>
        </authorList>
    </citation>
    <scope>NUCLEOTIDE SEQUENCE</scope>
    <source>
        <strain evidence="1">BF_BC_VIB_DK_2012_57</strain>
    </source>
</reference>
<dbReference type="Proteomes" id="UP001078742">
    <property type="component" value="Unassembled WGS sequence"/>
</dbReference>
<sequence length="63" mass="7118">MEIFNEFTLQWEEVTSLKIRRGSLELSVKEGYGGISINKISWSKTDDGSMIIVPTSNNKIVVK</sequence>
<reference evidence="3 5" key="2">
    <citation type="submission" date="2019-07" db="EMBL/GenBank/DDBJ databases">
        <title>Genome Sequencing of Bacteroides fragilis.</title>
        <authorList>
            <person name="Pinto K.M."/>
            <person name="Ruoff K.L."/>
            <person name="Price C.E."/>
            <person name="Valls R.A."/>
            <person name="O'Toole G.A."/>
        </authorList>
    </citation>
    <scope>NUCLEOTIDE SEQUENCE [LARGE SCALE GENOMIC DNA]</scope>
    <source>
        <strain evidence="3 5">AD135F_3B</strain>
    </source>
</reference>
<dbReference type="GeneID" id="60368910"/>
<accession>A0A5C6J8X8</accession>
<evidence type="ECO:0000313" key="5">
    <source>
        <dbReference type="Proteomes" id="UP000319026"/>
    </source>
</evidence>
<dbReference type="AlphaFoldDB" id="A0A5C6J8X8"/>
<proteinExistence type="predicted"/>
<organism evidence="1 6">
    <name type="scientific">Bacteroides fragilis</name>
    <dbReference type="NCBI Taxonomy" id="817"/>
    <lineage>
        <taxon>Bacteria</taxon>
        <taxon>Pseudomonadati</taxon>
        <taxon>Bacteroidota</taxon>
        <taxon>Bacteroidia</taxon>
        <taxon>Bacteroidales</taxon>
        <taxon>Bacteroidaceae</taxon>
        <taxon>Bacteroides</taxon>
    </lineage>
</organism>
<dbReference type="Proteomes" id="UP000319026">
    <property type="component" value="Unassembled WGS sequence"/>
</dbReference>
<evidence type="ECO:0000313" key="4">
    <source>
        <dbReference type="Proteomes" id="UP000315444"/>
    </source>
</evidence>